<dbReference type="OrthoDB" id="286702at2"/>
<keyword evidence="1" id="KW-0378">Hydrolase</keyword>
<feature type="domain" description="Thioesterase" evidence="2">
    <location>
        <begin position="44"/>
        <end position="116"/>
    </location>
</feature>
<dbReference type="InterPro" id="IPR011973">
    <property type="entry name" value="PaaD"/>
</dbReference>
<protein>
    <submittedName>
        <fullName evidence="3">Acyl-CoA thioesterase</fullName>
    </submittedName>
</protein>
<dbReference type="EMBL" id="OAOP01000002">
    <property type="protein sequence ID" value="SNX68865.1"/>
    <property type="molecule type" value="Genomic_DNA"/>
</dbReference>
<name>A0A285CN68_9BACI</name>
<dbReference type="GO" id="GO:0016289">
    <property type="term" value="F:acyl-CoA hydrolase activity"/>
    <property type="evidence" value="ECO:0007669"/>
    <property type="project" value="UniProtKB-ARBA"/>
</dbReference>
<dbReference type="Proteomes" id="UP000219546">
    <property type="component" value="Unassembled WGS sequence"/>
</dbReference>
<evidence type="ECO:0000313" key="4">
    <source>
        <dbReference type="Proteomes" id="UP000219546"/>
    </source>
</evidence>
<dbReference type="PANTHER" id="PTHR42856:SF1">
    <property type="entry name" value="ACYL-COENZYME A THIOESTERASE PAAI"/>
    <property type="match status" value="1"/>
</dbReference>
<evidence type="ECO:0000313" key="3">
    <source>
        <dbReference type="EMBL" id="SNX68865.1"/>
    </source>
</evidence>
<dbReference type="InterPro" id="IPR052723">
    <property type="entry name" value="Acyl-CoA_thioesterase_PaaI"/>
</dbReference>
<accession>A0A285CN68</accession>
<evidence type="ECO:0000256" key="1">
    <source>
        <dbReference type="ARBA" id="ARBA00022801"/>
    </source>
</evidence>
<dbReference type="Pfam" id="PF03061">
    <property type="entry name" value="4HBT"/>
    <property type="match status" value="1"/>
</dbReference>
<sequence>MRDSIVEKVTADPYAKFLGIEIEKVEEGYAEVSMTIKENMLNFHGAANGGVIFSLADVAFAIASNSYGTTAVGINVSINFMKAGMAGDHLKATATEVSKNPKLGLYRLIVTNEAGDIIAAADGMVYRKKEQFG</sequence>
<proteinExistence type="predicted"/>
<dbReference type="RefSeq" id="WP_097157914.1">
    <property type="nucleotide sequence ID" value="NZ_JBEPMQ010000001.1"/>
</dbReference>
<gene>
    <name evidence="3" type="ORF">SAMN05877753_102768</name>
</gene>
<dbReference type="NCBIfam" id="TIGR00369">
    <property type="entry name" value="unchar_dom_1"/>
    <property type="match status" value="1"/>
</dbReference>
<dbReference type="SUPFAM" id="SSF54637">
    <property type="entry name" value="Thioesterase/thiol ester dehydrase-isomerase"/>
    <property type="match status" value="1"/>
</dbReference>
<dbReference type="InterPro" id="IPR003736">
    <property type="entry name" value="PAAI_dom"/>
</dbReference>
<dbReference type="InterPro" id="IPR006683">
    <property type="entry name" value="Thioestr_dom"/>
</dbReference>
<reference evidence="3 4" key="1">
    <citation type="submission" date="2017-08" db="EMBL/GenBank/DDBJ databases">
        <authorList>
            <person name="de Groot N.N."/>
        </authorList>
    </citation>
    <scope>NUCLEOTIDE SEQUENCE [LARGE SCALE GENOMIC DNA]</scope>
    <source>
        <strain evidence="3 4">JC228</strain>
    </source>
</reference>
<dbReference type="AlphaFoldDB" id="A0A285CN68"/>
<dbReference type="NCBIfam" id="TIGR02286">
    <property type="entry name" value="PaaD"/>
    <property type="match status" value="1"/>
</dbReference>
<organism evidence="3 4">
    <name type="scientific">Bacillus oleivorans</name>
    <dbReference type="NCBI Taxonomy" id="1448271"/>
    <lineage>
        <taxon>Bacteria</taxon>
        <taxon>Bacillati</taxon>
        <taxon>Bacillota</taxon>
        <taxon>Bacilli</taxon>
        <taxon>Bacillales</taxon>
        <taxon>Bacillaceae</taxon>
        <taxon>Bacillus</taxon>
    </lineage>
</organism>
<dbReference type="PANTHER" id="PTHR42856">
    <property type="entry name" value="ACYL-COENZYME A THIOESTERASE PAAI"/>
    <property type="match status" value="1"/>
</dbReference>
<dbReference type="CDD" id="cd03443">
    <property type="entry name" value="PaaI_thioesterase"/>
    <property type="match status" value="1"/>
</dbReference>
<evidence type="ECO:0000259" key="2">
    <source>
        <dbReference type="Pfam" id="PF03061"/>
    </source>
</evidence>
<keyword evidence="4" id="KW-1185">Reference proteome</keyword>
<dbReference type="InterPro" id="IPR029069">
    <property type="entry name" value="HotDog_dom_sf"/>
</dbReference>
<dbReference type="Gene3D" id="3.10.129.10">
    <property type="entry name" value="Hotdog Thioesterase"/>
    <property type="match status" value="1"/>
</dbReference>